<organism evidence="2 3">
    <name type="scientific">Prosthecomicrobium pneumaticum</name>
    <dbReference type="NCBI Taxonomy" id="81895"/>
    <lineage>
        <taxon>Bacteria</taxon>
        <taxon>Pseudomonadati</taxon>
        <taxon>Pseudomonadota</taxon>
        <taxon>Alphaproteobacteria</taxon>
        <taxon>Hyphomicrobiales</taxon>
        <taxon>Kaistiaceae</taxon>
        <taxon>Prosthecomicrobium</taxon>
    </lineage>
</organism>
<keyword evidence="1" id="KW-0472">Membrane</keyword>
<dbReference type="AlphaFoldDB" id="A0A7W9FP03"/>
<dbReference type="Proteomes" id="UP000523821">
    <property type="component" value="Unassembled WGS sequence"/>
</dbReference>
<name>A0A7W9FP03_9HYPH</name>
<keyword evidence="3" id="KW-1185">Reference proteome</keyword>
<sequence length="71" mass="7686">MSVEEKSLPPGGFRALNAKLLEPGSIALMVIGIVSLCQPWVEVLHRYGVTITLVGLVGFMVFSHVPPPEKE</sequence>
<evidence type="ECO:0000313" key="3">
    <source>
        <dbReference type="Proteomes" id="UP000523821"/>
    </source>
</evidence>
<proteinExistence type="predicted"/>
<keyword evidence="1" id="KW-0812">Transmembrane</keyword>
<evidence type="ECO:0000256" key="1">
    <source>
        <dbReference type="SAM" id="Phobius"/>
    </source>
</evidence>
<feature type="transmembrane region" description="Helical" evidence="1">
    <location>
        <begin position="20"/>
        <end position="41"/>
    </location>
</feature>
<keyword evidence="1" id="KW-1133">Transmembrane helix</keyword>
<comment type="caution">
    <text evidence="2">The sequence shown here is derived from an EMBL/GenBank/DDBJ whole genome shotgun (WGS) entry which is preliminary data.</text>
</comment>
<dbReference type="RefSeq" id="WP_183857563.1">
    <property type="nucleotide sequence ID" value="NZ_JACHOO010000006.1"/>
</dbReference>
<evidence type="ECO:0000313" key="2">
    <source>
        <dbReference type="EMBL" id="MBB5754136.1"/>
    </source>
</evidence>
<reference evidence="2 3" key="1">
    <citation type="submission" date="2020-08" db="EMBL/GenBank/DDBJ databases">
        <title>Genomic Encyclopedia of Type Strains, Phase IV (KMG-IV): sequencing the most valuable type-strain genomes for metagenomic binning, comparative biology and taxonomic classification.</title>
        <authorList>
            <person name="Goeker M."/>
        </authorList>
    </citation>
    <scope>NUCLEOTIDE SEQUENCE [LARGE SCALE GENOMIC DNA]</scope>
    <source>
        <strain evidence="2 3">DSM 16268</strain>
    </source>
</reference>
<protein>
    <submittedName>
        <fullName evidence="2">Uncharacterized protein</fullName>
    </submittedName>
</protein>
<feature type="transmembrane region" description="Helical" evidence="1">
    <location>
        <begin position="47"/>
        <end position="65"/>
    </location>
</feature>
<dbReference type="EMBL" id="JACHOO010000006">
    <property type="protein sequence ID" value="MBB5754136.1"/>
    <property type="molecule type" value="Genomic_DNA"/>
</dbReference>
<gene>
    <name evidence="2" type="ORF">GGQ63_003211</name>
</gene>
<accession>A0A7W9FP03</accession>